<evidence type="ECO:0000313" key="19">
    <source>
        <dbReference type="EMBL" id="CAD6195106.1"/>
    </source>
</evidence>
<feature type="domain" description="Laminin EGF-like" evidence="16">
    <location>
        <begin position="1213"/>
        <end position="1263"/>
    </location>
</feature>
<dbReference type="PROSITE" id="PS51116">
    <property type="entry name" value="LAMININ_IVB"/>
    <property type="match status" value="1"/>
</dbReference>
<dbReference type="FunFam" id="2.170.300.10:FF:000004">
    <property type="entry name" value="Laminin subunit beta 1"/>
    <property type="match status" value="1"/>
</dbReference>
<feature type="transmembrane region" description="Helical" evidence="15">
    <location>
        <begin position="113"/>
        <end position="132"/>
    </location>
</feature>
<keyword evidence="15" id="KW-0472">Membrane</keyword>
<feature type="disulfide bond" evidence="13">
    <location>
        <begin position="1236"/>
        <end position="1245"/>
    </location>
</feature>
<dbReference type="FunFam" id="2.60.120.260:FF:000010">
    <property type="entry name" value="Laminin subunit beta 1"/>
    <property type="match status" value="1"/>
</dbReference>
<keyword evidence="4" id="KW-0272">Extracellular matrix</keyword>
<keyword evidence="12 13" id="KW-0424">Laminin EGF-like domain</keyword>
<dbReference type="CDD" id="cd00055">
    <property type="entry name" value="EGF_Lam"/>
    <property type="match status" value="12"/>
</dbReference>
<keyword evidence="15" id="KW-0812">Transmembrane</keyword>
<dbReference type="InterPro" id="IPR056558">
    <property type="entry name" value="LAMB1-4_helical"/>
</dbReference>
<keyword evidence="8" id="KW-0130">Cell adhesion</keyword>
<feature type="coiled-coil region" evidence="14">
    <location>
        <begin position="1858"/>
        <end position="1885"/>
    </location>
</feature>
<dbReference type="GO" id="GO:0016477">
    <property type="term" value="P:cell migration"/>
    <property type="evidence" value="ECO:0007669"/>
    <property type="project" value="TreeGrafter"/>
</dbReference>
<dbReference type="EMBL" id="CAJGYM010000051">
    <property type="protein sequence ID" value="CAD6195106.1"/>
    <property type="molecule type" value="Genomic_DNA"/>
</dbReference>
<protein>
    <recommendedName>
        <fullName evidence="21">Laminin subunit beta-1</fullName>
    </recommendedName>
</protein>
<feature type="domain" description="Laminin N-terminal" evidence="18">
    <location>
        <begin position="206"/>
        <end position="447"/>
    </location>
</feature>
<dbReference type="Pfam" id="PF23219">
    <property type="entry name" value="LAMB1"/>
    <property type="match status" value="1"/>
</dbReference>
<comment type="caution">
    <text evidence="13">Lacks conserved residue(s) required for the propagation of feature annotation.</text>
</comment>
<dbReference type="GO" id="GO:0007411">
    <property type="term" value="P:axon guidance"/>
    <property type="evidence" value="ECO:0007669"/>
    <property type="project" value="TreeGrafter"/>
</dbReference>
<evidence type="ECO:0000256" key="4">
    <source>
        <dbReference type="ARBA" id="ARBA00022530"/>
    </source>
</evidence>
<evidence type="ECO:0000256" key="11">
    <source>
        <dbReference type="ARBA" id="ARBA00023180"/>
    </source>
</evidence>
<feature type="domain" description="Laminin EGF-like" evidence="16">
    <location>
        <begin position="1321"/>
        <end position="1367"/>
    </location>
</feature>
<feature type="disulfide bond" evidence="13">
    <location>
        <begin position="954"/>
        <end position="966"/>
    </location>
</feature>
<dbReference type="GO" id="GO:0070831">
    <property type="term" value="P:basement membrane assembly"/>
    <property type="evidence" value="ECO:0007669"/>
    <property type="project" value="TreeGrafter"/>
</dbReference>
<dbReference type="Pfam" id="PF24973">
    <property type="entry name" value="EGF_LMN_ATRN"/>
    <property type="match status" value="2"/>
</dbReference>
<evidence type="ECO:0000313" key="20">
    <source>
        <dbReference type="Proteomes" id="UP000835052"/>
    </source>
</evidence>
<evidence type="ECO:0000256" key="14">
    <source>
        <dbReference type="SAM" id="Coils"/>
    </source>
</evidence>
<evidence type="ECO:0000256" key="3">
    <source>
        <dbReference type="ARBA" id="ARBA00022525"/>
    </source>
</evidence>
<feature type="domain" description="Laminin EGF-like" evidence="16">
    <location>
        <begin position="954"/>
        <end position="1001"/>
    </location>
</feature>
<dbReference type="FunFam" id="2.10.25.10:FF:000011">
    <property type="entry name" value="Cadherin EGF LAG seven-pass G-type receptor"/>
    <property type="match status" value="2"/>
</dbReference>
<dbReference type="Pfam" id="PF00053">
    <property type="entry name" value="EGF_laminin"/>
    <property type="match status" value="11"/>
</dbReference>
<feature type="disulfide bond" evidence="13">
    <location>
        <begin position="1185"/>
        <end position="1194"/>
    </location>
</feature>
<evidence type="ECO:0000259" key="18">
    <source>
        <dbReference type="PROSITE" id="PS51117"/>
    </source>
</evidence>
<feature type="domain" description="Laminin IV type B" evidence="17">
    <location>
        <begin position="729"/>
        <end position="948"/>
    </location>
</feature>
<feature type="domain" description="Laminin EGF-like" evidence="16">
    <location>
        <begin position="579"/>
        <end position="638"/>
    </location>
</feature>
<dbReference type="FunFam" id="2.10.25.10:FF:000333">
    <property type="entry name" value="netrin-4 isoform X2"/>
    <property type="match status" value="1"/>
</dbReference>
<dbReference type="InterPro" id="IPR013015">
    <property type="entry name" value="Laminin_IV_B"/>
</dbReference>
<dbReference type="GO" id="GO:0034446">
    <property type="term" value="P:substrate adhesion-dependent cell spreading"/>
    <property type="evidence" value="ECO:0007669"/>
    <property type="project" value="TreeGrafter"/>
</dbReference>
<dbReference type="FunFam" id="2.10.25.10:FF:000388">
    <property type="entry name" value="Laminin subunit alpha"/>
    <property type="match status" value="1"/>
</dbReference>
<keyword evidence="9 14" id="KW-0175">Coiled coil</keyword>
<feature type="disulfide bond" evidence="13">
    <location>
        <begin position="1304"/>
        <end position="1318"/>
    </location>
</feature>
<accession>A0A8S1HEF5</accession>
<dbReference type="FunFam" id="2.10.25.10:FF:000065">
    <property type="entry name" value="Laminin subunit beta 1"/>
    <property type="match status" value="1"/>
</dbReference>
<dbReference type="PANTHER" id="PTHR10574:SF375">
    <property type="entry name" value="LAMININ SUBUNIT BETA-1"/>
    <property type="match status" value="1"/>
</dbReference>
<keyword evidence="6" id="KW-0677">Repeat</keyword>
<dbReference type="Proteomes" id="UP000835052">
    <property type="component" value="Unassembled WGS sequence"/>
</dbReference>
<evidence type="ECO:0008006" key="21">
    <source>
        <dbReference type="Google" id="ProtNLM"/>
    </source>
</evidence>
<dbReference type="PROSITE" id="PS50027">
    <property type="entry name" value="EGF_LAM_2"/>
    <property type="match status" value="9"/>
</dbReference>
<dbReference type="Gene3D" id="2.170.300.10">
    <property type="entry name" value="Tie2 ligand-binding domain superfamily"/>
    <property type="match status" value="2"/>
</dbReference>
<evidence type="ECO:0000256" key="12">
    <source>
        <dbReference type="ARBA" id="ARBA00023292"/>
    </source>
</evidence>
<keyword evidence="7" id="KW-0084">Basement membrane</keyword>
<dbReference type="PRINTS" id="PR00011">
    <property type="entry name" value="EGFLAMININ"/>
</dbReference>
<dbReference type="InterPro" id="IPR002049">
    <property type="entry name" value="LE_dom"/>
</dbReference>
<dbReference type="GO" id="GO:0009887">
    <property type="term" value="P:animal organ morphogenesis"/>
    <property type="evidence" value="ECO:0007669"/>
    <property type="project" value="TreeGrafter"/>
</dbReference>
<feature type="disulfide bond" evidence="13">
    <location>
        <begin position="1292"/>
        <end position="1301"/>
    </location>
</feature>
<keyword evidence="10 13" id="KW-1015">Disulfide bond</keyword>
<dbReference type="GO" id="GO:0009888">
    <property type="term" value="P:tissue development"/>
    <property type="evidence" value="ECO:0007669"/>
    <property type="project" value="TreeGrafter"/>
</dbReference>
<evidence type="ECO:0000256" key="10">
    <source>
        <dbReference type="ARBA" id="ARBA00023157"/>
    </source>
</evidence>
<feature type="disulfide bond" evidence="13">
    <location>
        <begin position="673"/>
        <end position="687"/>
    </location>
</feature>
<evidence type="ECO:0000256" key="2">
    <source>
        <dbReference type="ARBA" id="ARBA00004302"/>
    </source>
</evidence>
<comment type="function">
    <text evidence="1">Binding to cells via a high affinity receptor, laminin is thought to mediate the attachment, migration and organization of cells into tissues during embryonic development by interacting with other extracellular matrix components.</text>
</comment>
<feature type="domain" description="Laminin EGF-like" evidence="16">
    <location>
        <begin position="1264"/>
        <end position="1320"/>
    </location>
</feature>
<dbReference type="FunFam" id="2.10.25.10:FF:000135">
    <property type="entry name" value="Laminin subunit beta 4"/>
    <property type="match status" value="2"/>
</dbReference>
<feature type="coiled-coil region" evidence="14">
    <location>
        <begin position="1753"/>
        <end position="1829"/>
    </location>
</feature>
<evidence type="ECO:0000256" key="6">
    <source>
        <dbReference type="ARBA" id="ARBA00022737"/>
    </source>
</evidence>
<evidence type="ECO:0000256" key="5">
    <source>
        <dbReference type="ARBA" id="ARBA00022729"/>
    </source>
</evidence>
<dbReference type="SMART" id="SM00136">
    <property type="entry name" value="LamNT"/>
    <property type="match status" value="1"/>
</dbReference>
<dbReference type="Pfam" id="PF21199">
    <property type="entry name" value="LAMININ_IV_B"/>
    <property type="match status" value="1"/>
</dbReference>
<dbReference type="SMART" id="SM00181">
    <property type="entry name" value="EGF"/>
    <property type="match status" value="8"/>
</dbReference>
<dbReference type="SMART" id="SM00180">
    <property type="entry name" value="EGF_Lam"/>
    <property type="match status" value="13"/>
</dbReference>
<reference evidence="19" key="1">
    <citation type="submission" date="2020-10" db="EMBL/GenBank/DDBJ databases">
        <authorList>
            <person name="Kikuchi T."/>
        </authorList>
    </citation>
    <scope>NUCLEOTIDE SEQUENCE</scope>
    <source>
        <strain evidence="19">NKZ352</strain>
    </source>
</reference>
<comment type="subcellular location">
    <subcellularLocation>
        <location evidence="2">Secreted</location>
        <location evidence="2">Extracellular space</location>
        <location evidence="2">Extracellular matrix</location>
        <location evidence="2">Basement membrane</location>
    </subcellularLocation>
</comment>
<keyword evidence="20" id="KW-1185">Reference proteome</keyword>
<feature type="disulfide bond" evidence="13">
    <location>
        <begin position="661"/>
        <end position="670"/>
    </location>
</feature>
<dbReference type="GO" id="GO:0005608">
    <property type="term" value="C:laminin-3 complex"/>
    <property type="evidence" value="ECO:0007669"/>
    <property type="project" value="UniProtKB-ARBA"/>
</dbReference>
<dbReference type="FunFam" id="2.170.300.10:FF:000001">
    <property type="entry name" value="Laminin subunit beta-1"/>
    <property type="match status" value="1"/>
</dbReference>
<dbReference type="PANTHER" id="PTHR10574">
    <property type="entry name" value="NETRIN/LAMININ-RELATED"/>
    <property type="match status" value="1"/>
</dbReference>
<evidence type="ECO:0000256" key="8">
    <source>
        <dbReference type="ARBA" id="ARBA00022889"/>
    </source>
</evidence>
<feature type="disulfide bond" evidence="13">
    <location>
        <begin position="956"/>
        <end position="973"/>
    </location>
</feature>
<keyword evidence="5" id="KW-0732">Signal</keyword>
<feature type="disulfide bond" evidence="13">
    <location>
        <begin position="1002"/>
        <end position="1014"/>
    </location>
</feature>
<gene>
    <name evidence="19" type="ORF">CAUJ_LOCUS11025</name>
</gene>
<dbReference type="Gene3D" id="2.60.120.260">
    <property type="entry name" value="Galactose-binding domain-like"/>
    <property type="match status" value="1"/>
</dbReference>
<evidence type="ECO:0000256" key="1">
    <source>
        <dbReference type="ARBA" id="ARBA00002418"/>
    </source>
</evidence>
<feature type="disulfide bond" evidence="13">
    <location>
        <begin position="1004"/>
        <end position="1021"/>
    </location>
</feature>
<evidence type="ECO:0000259" key="17">
    <source>
        <dbReference type="PROSITE" id="PS51116"/>
    </source>
</evidence>
<dbReference type="PROSITE" id="PS01248">
    <property type="entry name" value="EGF_LAM_1"/>
    <property type="match status" value="7"/>
</dbReference>
<dbReference type="FunFam" id="2.10.25.10:FF:000074">
    <property type="entry name" value="Laminin subunit alpha"/>
    <property type="match status" value="1"/>
</dbReference>
<dbReference type="InterPro" id="IPR008211">
    <property type="entry name" value="Laminin_N"/>
</dbReference>
<dbReference type="PROSITE" id="PS51117">
    <property type="entry name" value="LAMININ_NTER"/>
    <property type="match status" value="1"/>
</dbReference>
<dbReference type="InterPro" id="IPR000742">
    <property type="entry name" value="EGF"/>
</dbReference>
<comment type="caution">
    <text evidence="19">The sequence shown here is derived from an EMBL/GenBank/DDBJ whole genome shotgun (WGS) entry which is preliminary data.</text>
</comment>
<keyword evidence="3" id="KW-0964">Secreted</keyword>
<feature type="disulfide bond" evidence="13">
    <location>
        <begin position="1323"/>
        <end position="1340"/>
    </location>
</feature>
<keyword evidence="15" id="KW-1133">Transmembrane helix</keyword>
<dbReference type="InterPro" id="IPR050440">
    <property type="entry name" value="Laminin/Netrin_ECM"/>
</dbReference>
<sequence length="1965" mass="217482">MTAQEEERLRRRERRTKKILENGESRIDRILTDGEQKRLAPMMEGGEGFKLFQSEELDLASVQKQLNCEKVPSETFTRDERIGFVSKNKLFLFFALGALMRIIMFFTVPFNVILPWLIFLLFAFFESFNLMGQWSSLRSLFTNEWMTQSAIKTIVGLGTGILQFLRDTTTFVATFIITHAVVEQKICGHSGQPPPPAPYQTEDRCQDRSCYPITGNLLIGRKDRLKSSSTCGSRSRERFCIVSHLEEQTKCFYCDSRTEWRPQREPYRLSHRIENVVSEVFEDKNRNWWQSENGVQNVTIQLDLEAEFHFTHLIMTFKSFRPAAMIIERSADFGKTWEVYRYFAYDCDSTFPGIPEGPPKKHTDVICTSQYSDVAPSTGGEIVYKVISPHIATENPYADEIANLLKITNLRFNFTKLHTLGDDLLDYRPEIDEKYYYAIYEIVVRGSCSCYGHASRCIPIDPSSPNAVMDRADIVHGRCECMHNTEGLNCEKCRAFFNDLPWRPAIGDDKNECRQCNCNRHALRCHFDRAVYESSGFVSGGVCDDCMHNTQGKNCEQCKPFFYRDPRRSIDDPHVCLPCDCDKAGAQNKGICEGEEDAERGLVAGKCYCKTNVDGQRCDRCKNGYWNLTETNADGCIACTCHLLGTYNNEGCDKYTGACTCKRLVTGENCDRCLDEHYGMSEEADGCKACDCDIGGSFDNKCDVTTGQCKCREGFSGRRCDSADSSFYCAEITHYLYEAENANLTHAEAKVRKWPTNTRDQTWTGPGFTQVTEGSTLVFYPKVEVSQKYNVIVRYDATRDPVGWENVEVSIVRPEDSSGICAGAPPSDDFLITRFYPGSRYVEIQPAICLEAGVDYEIRLVFKEKRTNAHPHERATASLQIDSIILAPPTEELHIFQGSERAQQHLAEYNRYQCRHLALSLAPKEQINEVKSSTVCQRYICPVAAALLNKTSDCNCDATGSVSGICDVRGGQCECKPNVFGRRCDQCAVGTYGFGPSGCSKCDCDAVGSLGNECDKQSGQCVCREKGIYGRQCNQCQPGFWGFPECRVCQCNDHANICDQQTGACIGCRDLTTGHLCDRCQDGYYGDPRLGVGLPCKPCPCPGGPASGYQHAATCYLRNIGNNTQDIVCNCNAGYQGERCAECATNHWGSSTEVGGSCEKCDCNGNIDMSVPGSCDAATGECLKCLHYTEGAQCENCVSGFYGDARLRSCQRCVCNELGTNSTAGSCDRLTGQCPCYQNVTGMQCDQCLENHFNLASGAGCAACACDPNGVVPSHDGSPTLQCNLFDGKCSCKQGRGGRQCNECEDFYWGDPTTADGCHRCQCDPTGSASLQCHRNNGTCECRPGSGGALCNECARGFTGQWPHCKPCGECFHQWDNIIVALNAQVEKLIDTANNIEDTGVASAYDEDFEKMEKQLTDTKKKLADANISKEHIDQMDREVGILKQAVANARTRLDGIESKVSNSSQAVDFAQEDLKLLQEDAEKLSNKTLELQLKANQIKEADVMGAYNITKESASKSLDAQRRTDAAIGKLAMAEKDATQAGELLEKNRDDFEKQFSENEAALIETSRQLNLLEGSLPKLNAEVCGASSAPCDALCGGPGSCGFCGGQSCMEGAVSKAGQARSFAMEADTRLNEKQQEAESVLGIVREVLLTTSAAKKEAEGALETARSAALKANSTRNDLENIIDEMNEFLKSARSTPDQIRSLAEEVLTKKISLTPEQITDLTKKIRESLAKINNIGDILDETRGNRTLASELEVRAREASARAEAIKNTTDTVREALKIAEEAQLSASGAISEAEEITKAAKADLEEARNETKTTEARAREANSTLAGLESMMGDVKVQYLQISESAKNALLTVDNALHAASVAEQRNKQLNADIERANELLLKRTQGNEAPQKRAEKLRERAAKLLYHAQHYSEDINSLSKDASDVRLDDYQQVLDDLNARLERVTRDIHEKTDFHATCG</sequence>
<dbReference type="SUPFAM" id="SSF57196">
    <property type="entry name" value="EGF/Laminin"/>
    <property type="match status" value="12"/>
</dbReference>
<feature type="disulfide bond" evidence="13">
    <location>
        <begin position="609"/>
        <end position="618"/>
    </location>
</feature>
<dbReference type="FunFam" id="2.10.25.10:FF:000130">
    <property type="entry name" value="Laminin subunit beta 1"/>
    <property type="match status" value="1"/>
</dbReference>
<proteinExistence type="predicted"/>
<evidence type="ECO:0000256" key="13">
    <source>
        <dbReference type="PROSITE-ProRule" id="PRU00460"/>
    </source>
</evidence>
<feature type="domain" description="Laminin EGF-like" evidence="16">
    <location>
        <begin position="1161"/>
        <end position="1212"/>
    </location>
</feature>
<organism evidence="19 20">
    <name type="scientific">Caenorhabditis auriculariae</name>
    <dbReference type="NCBI Taxonomy" id="2777116"/>
    <lineage>
        <taxon>Eukaryota</taxon>
        <taxon>Metazoa</taxon>
        <taxon>Ecdysozoa</taxon>
        <taxon>Nematoda</taxon>
        <taxon>Chromadorea</taxon>
        <taxon>Rhabditida</taxon>
        <taxon>Rhabditina</taxon>
        <taxon>Rhabditomorpha</taxon>
        <taxon>Rhabditoidea</taxon>
        <taxon>Rhabditidae</taxon>
        <taxon>Peloderinae</taxon>
        <taxon>Caenorhabditis</taxon>
    </lineage>
</organism>
<dbReference type="Pfam" id="PF00055">
    <property type="entry name" value="Laminin_N"/>
    <property type="match status" value="1"/>
</dbReference>
<dbReference type="InterPro" id="IPR056863">
    <property type="entry name" value="LMN_ATRN_NET-like_EGF"/>
</dbReference>
<feature type="coiled-coil region" evidence="14">
    <location>
        <begin position="1379"/>
        <end position="1502"/>
    </location>
</feature>
<keyword evidence="11" id="KW-0325">Glycoprotein</keyword>
<feature type="disulfide bond" evidence="13">
    <location>
        <begin position="975"/>
        <end position="984"/>
    </location>
</feature>
<feature type="disulfide bond" evidence="13">
    <location>
        <begin position="1321"/>
        <end position="1333"/>
    </location>
</feature>
<feature type="disulfide bond" evidence="13">
    <location>
        <begin position="1342"/>
        <end position="1351"/>
    </location>
</feature>
<evidence type="ECO:0000256" key="15">
    <source>
        <dbReference type="SAM" id="Phobius"/>
    </source>
</evidence>
<dbReference type="FunFam" id="2.10.25.10:FF:000090">
    <property type="entry name" value="laminin subunit alpha"/>
    <property type="match status" value="2"/>
</dbReference>
<evidence type="ECO:0000256" key="9">
    <source>
        <dbReference type="ARBA" id="ARBA00023054"/>
    </source>
</evidence>
<feature type="domain" description="Laminin EGF-like" evidence="16">
    <location>
        <begin position="1002"/>
        <end position="1048"/>
    </location>
</feature>
<name>A0A8S1HEF5_9PELO</name>
<evidence type="ECO:0000259" key="16">
    <source>
        <dbReference type="PROSITE" id="PS50027"/>
    </source>
</evidence>
<evidence type="ECO:0000256" key="7">
    <source>
        <dbReference type="ARBA" id="ARBA00022869"/>
    </source>
</evidence>
<feature type="domain" description="Laminin EGF-like" evidence="16">
    <location>
        <begin position="1049"/>
        <end position="1098"/>
    </location>
</feature>
<feature type="domain" description="Laminin EGF-like" evidence="16">
    <location>
        <begin position="639"/>
        <end position="689"/>
    </location>
</feature>
<dbReference type="OrthoDB" id="5985440at2759"/>
<dbReference type="Gene3D" id="2.10.25.10">
    <property type="entry name" value="Laminin"/>
    <property type="match status" value="9"/>
</dbReference>
<feature type="disulfide bond" evidence="13">
    <location>
        <begin position="1068"/>
        <end position="1077"/>
    </location>
</feature>